<accession>A0A2P6MHK4</accession>
<dbReference type="PANTHER" id="PTHR34216">
    <property type="match status" value="1"/>
</dbReference>
<dbReference type="Proteomes" id="UP000243650">
    <property type="component" value="Unassembled WGS sequence"/>
</dbReference>
<comment type="subcellular location">
    <subcellularLocation>
        <location evidence="1">Secreted</location>
    </subcellularLocation>
</comment>
<dbReference type="CDD" id="cd10969">
    <property type="entry name" value="CE4_Ecf1_like_5s"/>
    <property type="match status" value="1"/>
</dbReference>
<organism evidence="4 5">
    <name type="scientific">Alkalicoccus urumqiensis</name>
    <name type="common">Bacillus urumqiensis</name>
    <dbReference type="NCBI Taxonomy" id="1548213"/>
    <lineage>
        <taxon>Bacteria</taxon>
        <taxon>Bacillati</taxon>
        <taxon>Bacillota</taxon>
        <taxon>Bacilli</taxon>
        <taxon>Bacillales</taxon>
        <taxon>Bacillaceae</taxon>
        <taxon>Alkalicoccus</taxon>
    </lineage>
</organism>
<dbReference type="InterPro" id="IPR011330">
    <property type="entry name" value="Glyco_hydro/deAcase_b/a-brl"/>
</dbReference>
<evidence type="ECO:0000313" key="5">
    <source>
        <dbReference type="Proteomes" id="UP000243650"/>
    </source>
</evidence>
<dbReference type="PANTHER" id="PTHR34216:SF3">
    <property type="entry name" value="POLY-BETA-1,6-N-ACETYL-D-GLUCOSAMINE N-DEACETYLASE"/>
    <property type="match status" value="1"/>
</dbReference>
<dbReference type="InterPro" id="IPR002509">
    <property type="entry name" value="NODB_dom"/>
</dbReference>
<keyword evidence="2" id="KW-0732">Signal</keyword>
<dbReference type="Pfam" id="PF01522">
    <property type="entry name" value="Polysacc_deac_1"/>
    <property type="match status" value="1"/>
</dbReference>
<dbReference type="AlphaFoldDB" id="A0A2P6MHK4"/>
<evidence type="ECO:0000256" key="2">
    <source>
        <dbReference type="ARBA" id="ARBA00022729"/>
    </source>
</evidence>
<dbReference type="GO" id="GO:0005576">
    <property type="term" value="C:extracellular region"/>
    <property type="evidence" value="ECO:0007669"/>
    <property type="project" value="UniProtKB-SubCell"/>
</dbReference>
<reference evidence="4 5" key="1">
    <citation type="submission" date="2018-03" db="EMBL/GenBank/DDBJ databases">
        <title>Bacillus urumqiensis sp. nov., a moderately haloalkaliphilic bacterium isolated from a salt lake.</title>
        <authorList>
            <person name="Zhao B."/>
            <person name="Liao Z."/>
        </authorList>
    </citation>
    <scope>NUCLEOTIDE SEQUENCE [LARGE SCALE GENOMIC DNA]</scope>
    <source>
        <strain evidence="4 5">BZ-SZ-XJ18</strain>
    </source>
</reference>
<evidence type="ECO:0000313" key="4">
    <source>
        <dbReference type="EMBL" id="PRO65751.1"/>
    </source>
</evidence>
<dbReference type="GO" id="GO:0005975">
    <property type="term" value="P:carbohydrate metabolic process"/>
    <property type="evidence" value="ECO:0007669"/>
    <property type="project" value="InterPro"/>
</dbReference>
<evidence type="ECO:0000256" key="1">
    <source>
        <dbReference type="ARBA" id="ARBA00004613"/>
    </source>
</evidence>
<dbReference type="InterPro" id="IPR051398">
    <property type="entry name" value="Polysacch_Deacetylase"/>
</dbReference>
<dbReference type="PROSITE" id="PS51677">
    <property type="entry name" value="NODB"/>
    <property type="match status" value="1"/>
</dbReference>
<dbReference type="GO" id="GO:0016810">
    <property type="term" value="F:hydrolase activity, acting on carbon-nitrogen (but not peptide) bonds"/>
    <property type="evidence" value="ECO:0007669"/>
    <property type="project" value="InterPro"/>
</dbReference>
<sequence>MGLADEVIGLQGAVMRLSPSVMRLRRRSPAAALSFFGLQPAVPGGRTRYRTFLKKIDKKDAFGTNPFYTVCVYPGRTQQRALQKSVSTLIRGLGEVSMKQGLFTAAAFIAGMLVMFVLQQVVFAAEEQPEVELPVLMYHDFQPGKADSITVPPDVFEEQLAALNEAGYTSITLEEIHAYRAEGAALPEKPVLITFDDGYRSNYEYAYPALQEAGMHAVIFAIAERRESGADNHFTWEEAREMEAEGTVSIQHHTYDMHYLHEGETGAEEASLISRTPEETELEYEMRVRADLAKAKELMEMELDTPVTAFSFPFGKYNEFSVDISREMGMPLLFTIHPVMNEQEHLEAGMLHRFNVPGDMNGDELIAMLENERP</sequence>
<feature type="domain" description="NodB homology" evidence="3">
    <location>
        <begin position="189"/>
        <end position="374"/>
    </location>
</feature>
<keyword evidence="5" id="KW-1185">Reference proteome</keyword>
<name>A0A2P6MHK4_ALKUR</name>
<proteinExistence type="predicted"/>
<evidence type="ECO:0000259" key="3">
    <source>
        <dbReference type="PROSITE" id="PS51677"/>
    </source>
</evidence>
<comment type="caution">
    <text evidence="4">The sequence shown here is derived from an EMBL/GenBank/DDBJ whole genome shotgun (WGS) entry which is preliminary data.</text>
</comment>
<dbReference type="Gene3D" id="3.20.20.370">
    <property type="entry name" value="Glycoside hydrolase/deacetylase"/>
    <property type="match status" value="1"/>
</dbReference>
<dbReference type="EMBL" id="PVNS01000006">
    <property type="protein sequence ID" value="PRO65751.1"/>
    <property type="molecule type" value="Genomic_DNA"/>
</dbReference>
<gene>
    <name evidence="4" type="ORF">C6I21_07585</name>
</gene>
<protein>
    <recommendedName>
        <fullName evidence="3">NodB homology domain-containing protein</fullName>
    </recommendedName>
</protein>
<dbReference type="SUPFAM" id="SSF88713">
    <property type="entry name" value="Glycoside hydrolase/deacetylase"/>
    <property type="match status" value="1"/>
</dbReference>